<sequence length="164" mass="18808">MRIIYNCYGGSHSSITAAAIHVGLLPETRVAKKEELLNVPYFDAQVAPDHGRIRFIGFDEYGNEVYITSKKNLGRQYESIMRQFIYLAGGNQEDFLFINTMAYVNFLMVIGGYTSRRLGLSLLGRPIVIRGTQLSYMKFVHLVRLVKNKFLKQNMEDRCENCLP</sequence>
<dbReference type="AlphaFoldDB" id="A0A7G6E1F3"/>
<reference evidence="1 2" key="1">
    <citation type="journal article" date="2019" name="Front. Microbiol.">
        <title>Thermoanaerosceptrum fracticalcis gen. nov. sp. nov., a Novel Fumarate-Fermenting Microorganism From a Deep Fractured Carbonate Aquifer of the US Great Basin.</title>
        <authorList>
            <person name="Hamilton-Brehm S.D."/>
            <person name="Stewart L.E."/>
            <person name="Zavarin M."/>
            <person name="Caldwell M."/>
            <person name="Lawson P.A."/>
            <person name="Onstott T.C."/>
            <person name="Grzymski J."/>
            <person name="Neveux I."/>
            <person name="Lollar B.S."/>
            <person name="Russell C.E."/>
            <person name="Moser D.P."/>
        </authorList>
    </citation>
    <scope>NUCLEOTIDE SEQUENCE [LARGE SCALE GENOMIC DNA]</scope>
    <source>
        <strain evidence="1 2">DRI-13</strain>
    </source>
</reference>
<dbReference type="Pfam" id="PF11385">
    <property type="entry name" value="DUF3189"/>
    <property type="match status" value="1"/>
</dbReference>
<dbReference type="InterPro" id="IPR021525">
    <property type="entry name" value="DUF3189"/>
</dbReference>
<keyword evidence="2" id="KW-1185">Reference proteome</keyword>
<proteinExistence type="predicted"/>
<name>A0A7G6E1F3_THEFR</name>
<evidence type="ECO:0000313" key="1">
    <source>
        <dbReference type="EMBL" id="QNB45907.1"/>
    </source>
</evidence>
<accession>A0A7G6E1F3</accession>
<evidence type="ECO:0000313" key="2">
    <source>
        <dbReference type="Proteomes" id="UP000515847"/>
    </source>
</evidence>
<dbReference type="KEGG" id="tfr:BR63_06015"/>
<dbReference type="Proteomes" id="UP000515847">
    <property type="component" value="Chromosome"/>
</dbReference>
<gene>
    <name evidence="1" type="ORF">BR63_06015</name>
</gene>
<dbReference type="RefSeq" id="WP_034423574.1">
    <property type="nucleotide sequence ID" value="NZ_CP045798.1"/>
</dbReference>
<dbReference type="OrthoDB" id="1680616at2"/>
<organism evidence="1 2">
    <name type="scientific">Thermanaerosceptrum fracticalcis</name>
    <dbReference type="NCBI Taxonomy" id="1712410"/>
    <lineage>
        <taxon>Bacteria</taxon>
        <taxon>Bacillati</taxon>
        <taxon>Bacillota</taxon>
        <taxon>Clostridia</taxon>
        <taxon>Eubacteriales</taxon>
        <taxon>Peptococcaceae</taxon>
        <taxon>Thermanaerosceptrum</taxon>
    </lineage>
</organism>
<protein>
    <submittedName>
        <fullName evidence="1">DUF3189 family protein</fullName>
    </submittedName>
</protein>
<dbReference type="EMBL" id="CP045798">
    <property type="protein sequence ID" value="QNB45907.1"/>
    <property type="molecule type" value="Genomic_DNA"/>
</dbReference>